<proteinExistence type="predicted"/>
<evidence type="ECO:0000313" key="3">
    <source>
        <dbReference type="Proteomes" id="UP000035909"/>
    </source>
</evidence>
<sequence length="183" mass="19982">MEVLAEVLGWTSVAFYISLTIFNSMKATRFAAFASAANDIIWSVLMGWHAKVILNLSVASINAYRYAKDFMNVPKSWLAALGAAMAAGIGYILYFAVTAFIAEPSLAVAFQFADLAVILAAIYMTTLRKYRVLMLISGFVGMVGYYGNPQMMIIKAMVIGIMSYKLIKNPEESQSAPAETTQA</sequence>
<evidence type="ECO:0000256" key="1">
    <source>
        <dbReference type="SAM" id="Phobius"/>
    </source>
</evidence>
<comment type="caution">
    <text evidence="2">The sequence shown here is derived from an EMBL/GenBank/DDBJ whole genome shotgun (WGS) entry which is preliminary data.</text>
</comment>
<name>A0A0J1H9V3_9GAMM</name>
<feature type="transmembrane region" description="Helical" evidence="1">
    <location>
        <begin position="106"/>
        <end position="123"/>
    </location>
</feature>
<feature type="transmembrane region" description="Helical" evidence="1">
    <location>
        <begin position="130"/>
        <end position="146"/>
    </location>
</feature>
<organism evidence="2 3">
    <name type="scientific">Photobacterium ganghwense</name>
    <dbReference type="NCBI Taxonomy" id="320778"/>
    <lineage>
        <taxon>Bacteria</taxon>
        <taxon>Pseudomonadati</taxon>
        <taxon>Pseudomonadota</taxon>
        <taxon>Gammaproteobacteria</taxon>
        <taxon>Vibrionales</taxon>
        <taxon>Vibrionaceae</taxon>
        <taxon>Photobacterium</taxon>
    </lineage>
</organism>
<gene>
    <name evidence="2" type="ORF">ABT57_15210</name>
</gene>
<keyword evidence="3" id="KW-1185">Reference proteome</keyword>
<feature type="transmembrane region" description="Helical" evidence="1">
    <location>
        <begin position="7"/>
        <end position="25"/>
    </location>
</feature>
<dbReference type="AlphaFoldDB" id="A0A0J1H9V3"/>
<dbReference type="EMBL" id="LDOU01000015">
    <property type="protein sequence ID" value="KLV08461.1"/>
    <property type="molecule type" value="Genomic_DNA"/>
</dbReference>
<reference evidence="2 3" key="1">
    <citation type="submission" date="2015-05" db="EMBL/GenBank/DDBJ databases">
        <title>Photobacterium galathea sp. nov.</title>
        <authorList>
            <person name="Machado H."/>
            <person name="Gram L."/>
        </authorList>
    </citation>
    <scope>NUCLEOTIDE SEQUENCE [LARGE SCALE GENOMIC DNA]</scope>
    <source>
        <strain evidence="2 3">DSM 22954</strain>
    </source>
</reference>
<protein>
    <submittedName>
        <fullName evidence="2">Membrane protein</fullName>
    </submittedName>
</protein>
<evidence type="ECO:0000313" key="2">
    <source>
        <dbReference type="EMBL" id="KLV08461.1"/>
    </source>
</evidence>
<dbReference type="Proteomes" id="UP000035909">
    <property type="component" value="Unassembled WGS sequence"/>
</dbReference>
<keyword evidence="1" id="KW-0812">Transmembrane</keyword>
<dbReference type="OrthoDB" id="5916560at2"/>
<dbReference type="PATRIC" id="fig|320778.3.peg.3307"/>
<accession>A0A0J1H9V3</accession>
<dbReference type="RefSeq" id="WP_047886373.1">
    <property type="nucleotide sequence ID" value="NZ_CP071326.1"/>
</dbReference>
<keyword evidence="1" id="KW-1133">Transmembrane helix</keyword>
<keyword evidence="1" id="KW-0472">Membrane</keyword>
<feature type="transmembrane region" description="Helical" evidence="1">
    <location>
        <begin position="40"/>
        <end position="64"/>
    </location>
</feature>
<feature type="transmembrane region" description="Helical" evidence="1">
    <location>
        <begin position="76"/>
        <end position="100"/>
    </location>
</feature>